<feature type="compositionally biased region" description="Polar residues" evidence="1">
    <location>
        <begin position="327"/>
        <end position="336"/>
    </location>
</feature>
<dbReference type="VEuPathDB" id="ToxoDB:BESB_026870"/>
<evidence type="ECO:0000313" key="4">
    <source>
        <dbReference type="Proteomes" id="UP000224006"/>
    </source>
</evidence>
<dbReference type="GO" id="GO:0016807">
    <property type="term" value="F:cysteine-type carboxypeptidase activity"/>
    <property type="evidence" value="ECO:0007669"/>
    <property type="project" value="TreeGrafter"/>
</dbReference>
<feature type="region of interest" description="Disordered" evidence="1">
    <location>
        <begin position="303"/>
        <end position="381"/>
    </location>
</feature>
<comment type="caution">
    <text evidence="3">The sequence shown here is derived from an EMBL/GenBank/DDBJ whole genome shotgun (WGS) entry which is preliminary data.</text>
</comment>
<dbReference type="PANTHER" id="PTHR18063:SF6">
    <property type="entry name" value="UBIQUITIN CARBOXYL-TERMINAL HYDROLASE"/>
    <property type="match status" value="1"/>
</dbReference>
<feature type="compositionally biased region" description="Basic and acidic residues" evidence="1">
    <location>
        <begin position="661"/>
        <end position="671"/>
    </location>
</feature>
<dbReference type="GO" id="GO:0071944">
    <property type="term" value="C:cell periphery"/>
    <property type="evidence" value="ECO:0007669"/>
    <property type="project" value="TreeGrafter"/>
</dbReference>
<evidence type="ECO:0000256" key="1">
    <source>
        <dbReference type="SAM" id="MobiDB-lite"/>
    </source>
</evidence>
<dbReference type="OrthoDB" id="10261212at2759"/>
<protein>
    <recommendedName>
        <fullName evidence="2">MINDY deubiquitinase domain-containing protein</fullName>
    </recommendedName>
</protein>
<dbReference type="EMBL" id="NWUJ01000014">
    <property type="protein sequence ID" value="PFH31713.1"/>
    <property type="molecule type" value="Genomic_DNA"/>
</dbReference>
<dbReference type="Proteomes" id="UP000224006">
    <property type="component" value="Unassembled WGS sequence"/>
</dbReference>
<organism evidence="3 4">
    <name type="scientific">Besnoitia besnoiti</name>
    <name type="common">Apicomplexan protozoan</name>
    <dbReference type="NCBI Taxonomy" id="94643"/>
    <lineage>
        <taxon>Eukaryota</taxon>
        <taxon>Sar</taxon>
        <taxon>Alveolata</taxon>
        <taxon>Apicomplexa</taxon>
        <taxon>Conoidasida</taxon>
        <taxon>Coccidia</taxon>
        <taxon>Eucoccidiorida</taxon>
        <taxon>Eimeriorina</taxon>
        <taxon>Sarcocystidae</taxon>
        <taxon>Besnoitia</taxon>
    </lineage>
</organism>
<name>A0A2A9M7R3_BESBE</name>
<feature type="compositionally biased region" description="Basic and acidic residues" evidence="1">
    <location>
        <begin position="367"/>
        <end position="380"/>
    </location>
</feature>
<feature type="region of interest" description="Disordered" evidence="1">
    <location>
        <begin position="689"/>
        <end position="905"/>
    </location>
</feature>
<evidence type="ECO:0000259" key="2">
    <source>
        <dbReference type="Pfam" id="PF04424"/>
    </source>
</evidence>
<feature type="compositionally biased region" description="Basic and acidic residues" evidence="1">
    <location>
        <begin position="758"/>
        <end position="772"/>
    </location>
</feature>
<feature type="compositionally biased region" description="Basic and acidic residues" evidence="1">
    <location>
        <begin position="809"/>
        <end position="828"/>
    </location>
</feature>
<feature type="region of interest" description="Disordered" evidence="1">
    <location>
        <begin position="1"/>
        <end position="81"/>
    </location>
</feature>
<keyword evidence="4" id="KW-1185">Reference proteome</keyword>
<feature type="compositionally biased region" description="Basic and acidic residues" evidence="1">
    <location>
        <begin position="1200"/>
        <end position="1216"/>
    </location>
</feature>
<feature type="region of interest" description="Disordered" evidence="1">
    <location>
        <begin position="1001"/>
        <end position="1029"/>
    </location>
</feature>
<sequence>MTPPVPPGAAAPSAAWDDSHEDGAVWMAEGERKVLRHGSPPDFPSLDGSEDGGDIAPPRDARKRERRQQPTSARPRRSSSFALRSMSRVSCFPQGTASTNPAGDGGPRFTCFVRRLSSPRWRAASLPAVAGSSASAATPGSVSSSLRLPSSVSACSSSALYEAPASSNLAAPGAQIFPASPGGGAETRFVLPSSSLPPPRLFSLLSLTSSVSAALLPGSPPAALAPSQGSGSSFLLFSADSSRSSPAEALSAPAPCTGLFSWTAFACGDLVGQAPGVCASCRGGWREGGPRHCDFVSAPVVAASPPPSPPGSEAEFPEAAAPFTPRNARSPSNEATIQLREECRSGRHAGSSAPSPPSAGAPVLEARGGERGEAEARPGEPDDAYYLKKVKFLGLDTCIVLQNKNGPCPLIAIANVLLLTGRLSLQEARPLLAAPAADRGRDGAGAGLLHAEGRGDFGQGASYVCHESSPPRGRERGAQCSVSGDRLIEQLGALLLQTREQKLESGGSEATVYSYHLQEVLDLLPQLRAGLDVNCAFRWPTAFEYTAAISLFDLFHIRLLHGWIPDLPASHVSRDAAGGSAARGGRGQDAPRCPCEACLLEQFTYNQLVERCIEYNELVEELHAAQSELCSETEQQQGHDGGRAAAGVGERGEDAAQAADRGTRAPEETGVRTETCGVASALAKGCLAGKAGEGGADAERTRGEESADAESLHERQREDATCEKAASAEPGDGEQTNSAVTGNFPLLDDACASESAASDERKRETRESEQADGHFAGAESSASVSSPSCPSLVDGDERRPGGAETGETGARKEEAAKVHEEKETHRESGGCVSPAGGALSARTGAEERNGVQGDGANSCEEDTHSASAALPGDQTCFEGSRVEGAGAARGTSPHTEGGGAEAGSRPHLQADLIDFEAKSPRVCASPSSGAAAGQRDSGSPAKAPAGKGTLLGRLTPLEVERRIAEGAILSCFLSATSSQLTERGLRLLSASCSCFEDATAASPGSPQAPDAGAAGSSRQGPPGAGARAKASRECSRRDCRCRCHGEAARSAPTAQSAVTAPLAASLECAGTSRSSAPSAAAAGASAGCGGGELSPLLSPFAPWAPEAGAEAGRGSEACCPACCRGEAVLQEFLPSVLFRNNHFLTVVRRGSALYGLATDASFLHAGSEAVWERIDDVWGDNAYCDENFRDADDRRRAQERARERLAAAGGRERDGWGDEADDAAAGPRSGDFQGRGDRDSRQWGAAYPRGSAARERESVERRRRDEEDFQLALQLQEEEERQASLRSTSSALNRPRHSASGTILREHAGAEASPARRMQSERPTRGLSERRQRERAAREDRGAGGCLSAVWRSKKYKEKVSGNRAAVRAGRAGKGGEGGVCGLALAPAPEEAAEEMGCGLRSAGPLLASRLQMGFLVVRL</sequence>
<proteinExistence type="predicted"/>
<feature type="region of interest" description="Disordered" evidence="1">
    <location>
        <begin position="630"/>
        <end position="672"/>
    </location>
</feature>
<dbReference type="GeneID" id="40307739"/>
<dbReference type="KEGG" id="bbes:BESB_026870"/>
<dbReference type="GO" id="GO:0005829">
    <property type="term" value="C:cytosol"/>
    <property type="evidence" value="ECO:0007669"/>
    <property type="project" value="TreeGrafter"/>
</dbReference>
<evidence type="ECO:0000313" key="3">
    <source>
        <dbReference type="EMBL" id="PFH31713.1"/>
    </source>
</evidence>
<feature type="compositionally biased region" description="Basic and acidic residues" evidence="1">
    <location>
        <begin position="1318"/>
        <end position="1341"/>
    </location>
</feature>
<dbReference type="GO" id="GO:0071108">
    <property type="term" value="P:protein K48-linked deubiquitination"/>
    <property type="evidence" value="ECO:0007669"/>
    <property type="project" value="TreeGrafter"/>
</dbReference>
<reference evidence="3 4" key="1">
    <citation type="submission" date="2017-09" db="EMBL/GenBank/DDBJ databases">
        <title>Genome sequencing of Besnoitia besnoiti strain Bb-Ger1.</title>
        <authorList>
            <person name="Schares G."/>
            <person name="Venepally P."/>
            <person name="Lorenzi H.A."/>
        </authorList>
    </citation>
    <scope>NUCLEOTIDE SEQUENCE [LARGE SCALE GENOMIC DNA]</scope>
    <source>
        <strain evidence="3 4">Bb-Ger1</strain>
    </source>
</reference>
<dbReference type="InterPro" id="IPR007518">
    <property type="entry name" value="MINDY"/>
</dbReference>
<dbReference type="RefSeq" id="XP_029215722.1">
    <property type="nucleotide sequence ID" value="XM_029361367.1"/>
</dbReference>
<feature type="compositionally biased region" description="Basic and acidic residues" evidence="1">
    <location>
        <begin position="1252"/>
        <end position="1266"/>
    </location>
</feature>
<dbReference type="GO" id="GO:1990380">
    <property type="term" value="F:K48-linked deubiquitinase activity"/>
    <property type="evidence" value="ECO:0007669"/>
    <property type="project" value="InterPro"/>
</dbReference>
<accession>A0A2A9M7R3</accession>
<dbReference type="InterPro" id="IPR033979">
    <property type="entry name" value="MINDY_domain"/>
</dbReference>
<gene>
    <name evidence="3" type="ORF">BESB_026870</name>
</gene>
<feature type="compositionally biased region" description="Low complexity" evidence="1">
    <location>
        <begin position="311"/>
        <end position="323"/>
    </location>
</feature>
<feature type="domain" description="MINDY deubiquitinase" evidence="2">
    <location>
        <begin position="384"/>
        <end position="568"/>
    </location>
</feature>
<feature type="compositionally biased region" description="Basic and acidic residues" evidence="1">
    <location>
        <begin position="17"/>
        <end position="33"/>
    </location>
</feature>
<feature type="compositionally biased region" description="Low complexity" evidence="1">
    <location>
        <begin position="780"/>
        <end position="791"/>
    </location>
</feature>
<dbReference type="PANTHER" id="PTHR18063">
    <property type="entry name" value="NF-E2 INDUCIBLE PROTEIN"/>
    <property type="match status" value="1"/>
</dbReference>
<feature type="domain" description="MINDY deubiquitinase" evidence="2">
    <location>
        <begin position="1131"/>
        <end position="1188"/>
    </location>
</feature>
<dbReference type="GO" id="GO:0004843">
    <property type="term" value="F:cysteine-type deubiquitinase activity"/>
    <property type="evidence" value="ECO:0007669"/>
    <property type="project" value="InterPro"/>
</dbReference>
<feature type="compositionally biased region" description="Basic and acidic residues" evidence="1">
    <location>
        <begin position="697"/>
        <end position="722"/>
    </location>
</feature>
<dbReference type="STRING" id="94643.A0A2A9M7R3"/>
<feature type="region of interest" description="Disordered" evidence="1">
    <location>
        <begin position="1200"/>
        <end position="1341"/>
    </location>
</feature>
<dbReference type="Pfam" id="PF04424">
    <property type="entry name" value="MINDY_DUB"/>
    <property type="match status" value="2"/>
</dbReference>
<feature type="region of interest" description="Disordered" evidence="1">
    <location>
        <begin position="921"/>
        <end position="949"/>
    </location>
</feature>